<dbReference type="InterPro" id="IPR039254">
    <property type="entry name" value="Rds1"/>
</dbReference>
<accession>A0AAN6I8J2</accession>
<dbReference type="PANTHER" id="PTHR38705">
    <property type="entry name" value="PROTEIN RDS1"/>
    <property type="match status" value="1"/>
</dbReference>
<gene>
    <name evidence="3" type="ORF">EDD36DRAFT_478390</name>
</gene>
<feature type="chain" id="PRO_5042951175" evidence="2">
    <location>
        <begin position="20"/>
        <end position="423"/>
    </location>
</feature>
<dbReference type="CDD" id="cd00657">
    <property type="entry name" value="Ferritin_like"/>
    <property type="match status" value="1"/>
</dbReference>
<evidence type="ECO:0000256" key="2">
    <source>
        <dbReference type="SAM" id="SignalP"/>
    </source>
</evidence>
<name>A0AAN6I8J2_9EURO</name>
<feature type="signal peptide" evidence="2">
    <location>
        <begin position="1"/>
        <end position="19"/>
    </location>
</feature>
<feature type="region of interest" description="Disordered" evidence="1">
    <location>
        <begin position="274"/>
        <end position="305"/>
    </location>
</feature>
<proteinExistence type="predicted"/>
<dbReference type="SUPFAM" id="SSF47240">
    <property type="entry name" value="Ferritin-like"/>
    <property type="match status" value="1"/>
</dbReference>
<organism evidence="3 4">
    <name type="scientific">Exophiala viscosa</name>
    <dbReference type="NCBI Taxonomy" id="2486360"/>
    <lineage>
        <taxon>Eukaryota</taxon>
        <taxon>Fungi</taxon>
        <taxon>Dikarya</taxon>
        <taxon>Ascomycota</taxon>
        <taxon>Pezizomycotina</taxon>
        <taxon>Eurotiomycetes</taxon>
        <taxon>Chaetothyriomycetidae</taxon>
        <taxon>Chaetothyriales</taxon>
        <taxon>Herpotrichiellaceae</taxon>
        <taxon>Exophiala</taxon>
    </lineage>
</organism>
<keyword evidence="4" id="KW-1185">Reference proteome</keyword>
<comment type="caution">
    <text evidence="3">The sequence shown here is derived from an EMBL/GenBank/DDBJ whole genome shotgun (WGS) entry which is preliminary data.</text>
</comment>
<dbReference type="InterPro" id="IPR009078">
    <property type="entry name" value="Ferritin-like_SF"/>
</dbReference>
<protein>
    <submittedName>
        <fullName evidence="3">Ferritin-like domain-containing protein</fullName>
    </submittedName>
</protein>
<evidence type="ECO:0000313" key="3">
    <source>
        <dbReference type="EMBL" id="KAI1608602.1"/>
    </source>
</evidence>
<dbReference type="EMBL" id="MU404362">
    <property type="protein sequence ID" value="KAI1608602.1"/>
    <property type="molecule type" value="Genomic_DNA"/>
</dbReference>
<dbReference type="Proteomes" id="UP001203852">
    <property type="component" value="Unassembled WGS sequence"/>
</dbReference>
<dbReference type="AlphaFoldDB" id="A0AAN6I8J2"/>
<evidence type="ECO:0000313" key="4">
    <source>
        <dbReference type="Proteomes" id="UP001203852"/>
    </source>
</evidence>
<sequence>MKTSTLSALSAMFAGLTLAHPVDFAKRGSGLSEVDITILQFALTLEHLENTFYLEAFNTFQLQDFIDAGFTEEFFLNLQFISFDESSHVALLEAAIESAGVAPVLPCQYNFPVTDVPSFVTLSAILESVGTSAYLGAAPSIKSSSILSVAASIMADEGLHTALQRSAIGAIGSPDPFVTPLDPNSVFTLAAEFIVSCPASNPPLPFTAFAGLAVGGQQCFNEVGIATSAVEAAVTATATSSTNYATLISAASNDSTSTTTSAAATTTTAAAKFRVRQDNSTSTSDSSTTTTTNSSSTTTTDSAVSSATDVSAASSSSSGCAPPSAGSSIQLMPDVSSSKHDFKSVTELFVTFVEGLNIISVGVKVDGSSISSGMNVEIPAGVFGQTYIFITLVDISGQSFSDSNVLFGPAIMEIAPALPSLGL</sequence>
<evidence type="ECO:0000256" key="1">
    <source>
        <dbReference type="SAM" id="MobiDB-lite"/>
    </source>
</evidence>
<feature type="compositionally biased region" description="Low complexity" evidence="1">
    <location>
        <begin position="278"/>
        <end position="305"/>
    </location>
</feature>
<dbReference type="PANTHER" id="PTHR38705:SF1">
    <property type="entry name" value="PROTEIN RDS1"/>
    <property type="match status" value="1"/>
</dbReference>
<dbReference type="Pfam" id="PF13668">
    <property type="entry name" value="Ferritin_2"/>
    <property type="match status" value="1"/>
</dbReference>
<keyword evidence="2" id="KW-0732">Signal</keyword>
<reference evidence="3" key="1">
    <citation type="journal article" date="2022" name="bioRxiv">
        <title>Deciphering the potential niche of two novel black yeast fungi from a biological soil crust based on their genomes, phenotypes, and melanin regulation.</title>
        <authorList>
            <consortium name="DOE Joint Genome Institute"/>
            <person name="Carr E.C."/>
            <person name="Barton Q."/>
            <person name="Grambo S."/>
            <person name="Sullivan M."/>
            <person name="Renfro C.M."/>
            <person name="Kuo A."/>
            <person name="Pangilinan J."/>
            <person name="Lipzen A."/>
            <person name="Keymanesh K."/>
            <person name="Savage E."/>
            <person name="Barry K."/>
            <person name="Grigoriev I.V."/>
            <person name="Riekhof W.R."/>
            <person name="Harris S.S."/>
        </authorList>
    </citation>
    <scope>NUCLEOTIDE SEQUENCE</scope>
    <source>
        <strain evidence="3">JF 03-4F</strain>
    </source>
</reference>